<sequence>MPLTGQMGQQVRNELSRIVDAAGAGAADARLALGDGPIGQRLAAAVRALAIHRGPGSSTCPSDAARIVGGENWRELMDSAREVARELARSGEVEITQGGRAVDPDGEWRGPIRIRVTRRAR</sequence>
<protein>
    <recommendedName>
        <fullName evidence="3">DUF3253 domain-containing protein</fullName>
    </recommendedName>
</protein>
<dbReference type="Proteomes" id="UP000570517">
    <property type="component" value="Unassembled WGS sequence"/>
</dbReference>
<dbReference type="InterPro" id="IPR036390">
    <property type="entry name" value="WH_DNA-bd_sf"/>
</dbReference>
<name>A0A850PVI0_9MYCO</name>
<evidence type="ECO:0008006" key="3">
    <source>
        <dbReference type="Google" id="ProtNLM"/>
    </source>
</evidence>
<comment type="caution">
    <text evidence="1">The sequence shown here is derived from an EMBL/GenBank/DDBJ whole genome shotgun (WGS) entry which is preliminary data.</text>
</comment>
<dbReference type="SUPFAM" id="SSF46785">
    <property type="entry name" value="Winged helix' DNA-binding domain"/>
    <property type="match status" value="1"/>
</dbReference>
<reference evidence="1 2" key="1">
    <citation type="submission" date="2020-05" db="EMBL/GenBank/DDBJ databases">
        <title>Draft genome sequence of Mycobacterium hippocampi DL, isolated from European seabass, Dicentrarchus labrax, reared in fish farms.</title>
        <authorList>
            <person name="Stathopoulou P."/>
            <person name="Asimakis E."/>
            <person name="Tzokas K."/>
            <person name="Batargias C."/>
            <person name="Tsiamis G."/>
        </authorList>
    </citation>
    <scope>NUCLEOTIDE SEQUENCE [LARGE SCALE GENOMIC DNA]</scope>
    <source>
        <strain evidence="1 2">DL</strain>
    </source>
</reference>
<dbReference type="InterPro" id="IPR021660">
    <property type="entry name" value="DUF3253"/>
</dbReference>
<keyword evidence="2" id="KW-1185">Reference proteome</keyword>
<gene>
    <name evidence="1" type="ORF">HLY00_1987</name>
</gene>
<dbReference type="AlphaFoldDB" id="A0A850PVI0"/>
<dbReference type="InterPro" id="IPR036388">
    <property type="entry name" value="WH-like_DNA-bd_sf"/>
</dbReference>
<dbReference type="EMBL" id="JABFYL010000039">
    <property type="protein sequence ID" value="NVN51994.1"/>
    <property type="molecule type" value="Genomic_DNA"/>
</dbReference>
<evidence type="ECO:0000313" key="2">
    <source>
        <dbReference type="Proteomes" id="UP000570517"/>
    </source>
</evidence>
<dbReference type="Pfam" id="PF11625">
    <property type="entry name" value="DUF3253"/>
    <property type="match status" value="1"/>
</dbReference>
<organism evidence="1 2">
    <name type="scientific">Mycolicibacterium hippocampi</name>
    <dbReference type="NCBI Taxonomy" id="659824"/>
    <lineage>
        <taxon>Bacteria</taxon>
        <taxon>Bacillati</taxon>
        <taxon>Actinomycetota</taxon>
        <taxon>Actinomycetes</taxon>
        <taxon>Mycobacteriales</taxon>
        <taxon>Mycobacteriaceae</taxon>
        <taxon>Mycolicibacterium</taxon>
    </lineage>
</organism>
<evidence type="ECO:0000313" key="1">
    <source>
        <dbReference type="EMBL" id="NVN51994.1"/>
    </source>
</evidence>
<proteinExistence type="predicted"/>
<dbReference type="Gene3D" id="1.10.10.10">
    <property type="entry name" value="Winged helix-like DNA-binding domain superfamily/Winged helix DNA-binding domain"/>
    <property type="match status" value="1"/>
</dbReference>
<accession>A0A850PVI0</accession>